<dbReference type="InterPro" id="IPR018490">
    <property type="entry name" value="cNMP-bd_dom_sf"/>
</dbReference>
<keyword evidence="7" id="KW-0418">Kinase</keyword>
<feature type="region of interest" description="Disordered" evidence="5">
    <location>
        <begin position="36"/>
        <end position="55"/>
    </location>
</feature>
<dbReference type="PANTHER" id="PTHR11635">
    <property type="entry name" value="CAMP-DEPENDENT PROTEIN KINASE REGULATORY CHAIN"/>
    <property type="match status" value="1"/>
</dbReference>
<feature type="compositionally biased region" description="Low complexity" evidence="5">
    <location>
        <begin position="181"/>
        <end position="195"/>
    </location>
</feature>
<evidence type="ECO:0000313" key="7">
    <source>
        <dbReference type="EMBL" id="RTG82863.1"/>
    </source>
</evidence>
<keyword evidence="2" id="KW-0116">cAMP-binding</keyword>
<dbReference type="SMART" id="SM00100">
    <property type="entry name" value="cNMP"/>
    <property type="match status" value="1"/>
</dbReference>
<feature type="compositionally biased region" description="Low complexity" evidence="5">
    <location>
        <begin position="300"/>
        <end position="318"/>
    </location>
</feature>
<dbReference type="SUPFAM" id="SSF51206">
    <property type="entry name" value="cAMP-binding domain-like"/>
    <property type="match status" value="2"/>
</dbReference>
<feature type="region of interest" description="Disordered" evidence="5">
    <location>
        <begin position="155"/>
        <end position="195"/>
    </location>
</feature>
<dbReference type="EMBL" id="QMKO01002669">
    <property type="protein sequence ID" value="RTG82863.1"/>
    <property type="molecule type" value="Genomic_DNA"/>
</dbReference>
<protein>
    <submittedName>
        <fullName evidence="7">cGMP-dependent protein kinase 1</fullName>
    </submittedName>
</protein>
<keyword evidence="2" id="KW-0547">Nucleotide-binding</keyword>
<dbReference type="GO" id="GO:0034236">
    <property type="term" value="F:protein kinase A catalytic subunit binding"/>
    <property type="evidence" value="ECO:0007669"/>
    <property type="project" value="TreeGrafter"/>
</dbReference>
<dbReference type="PROSITE" id="PS50042">
    <property type="entry name" value="CNMP_BINDING_3"/>
    <property type="match status" value="2"/>
</dbReference>
<dbReference type="GO" id="GO:0004862">
    <property type="term" value="F:cAMP-dependent protein kinase inhibitor activity"/>
    <property type="evidence" value="ECO:0007669"/>
    <property type="project" value="TreeGrafter"/>
</dbReference>
<comment type="similarity">
    <text evidence="1">Belongs to the cAMP-dependent kinase regulatory chain family.</text>
</comment>
<feature type="compositionally biased region" description="Basic and acidic residues" evidence="5">
    <location>
        <begin position="289"/>
        <end position="299"/>
    </location>
</feature>
<keyword evidence="7" id="KW-0808">Transferase</keyword>
<evidence type="ECO:0000256" key="4">
    <source>
        <dbReference type="SAM" id="Coils"/>
    </source>
</evidence>
<accession>A0A430Q5A8</accession>
<keyword evidence="4" id="KW-0175">Coiled coil</keyword>
<dbReference type="CDD" id="cd00038">
    <property type="entry name" value="CAP_ED"/>
    <property type="match status" value="1"/>
</dbReference>
<dbReference type="PRINTS" id="PR00103">
    <property type="entry name" value="CAMPKINASE"/>
</dbReference>
<keyword evidence="3" id="KW-0114">cAMP</keyword>
<evidence type="ECO:0000256" key="3">
    <source>
        <dbReference type="ARBA" id="ARBA00023149"/>
    </source>
</evidence>
<dbReference type="Pfam" id="PF00027">
    <property type="entry name" value="cNMP_binding"/>
    <property type="match status" value="2"/>
</dbReference>
<dbReference type="GO" id="GO:0005952">
    <property type="term" value="C:cAMP-dependent protein kinase complex"/>
    <property type="evidence" value="ECO:0007669"/>
    <property type="project" value="InterPro"/>
</dbReference>
<dbReference type="Proteomes" id="UP000290809">
    <property type="component" value="Unassembled WGS sequence"/>
</dbReference>
<feature type="compositionally biased region" description="Polar residues" evidence="5">
    <location>
        <begin position="44"/>
        <end position="54"/>
    </location>
</feature>
<name>A0A430Q5A8_SCHBO</name>
<dbReference type="STRING" id="6184.A0A430Q5A8"/>
<evidence type="ECO:0000259" key="6">
    <source>
        <dbReference type="PROSITE" id="PS50042"/>
    </source>
</evidence>
<feature type="region of interest" description="Disordered" evidence="5">
    <location>
        <begin position="280"/>
        <end position="320"/>
    </location>
</feature>
<comment type="caution">
    <text evidence="7">The sequence shown here is derived from an EMBL/GenBank/DDBJ whole genome shotgun (WGS) entry which is preliminary data.</text>
</comment>
<feature type="non-terminal residue" evidence="7">
    <location>
        <position position="655"/>
    </location>
</feature>
<evidence type="ECO:0000256" key="1">
    <source>
        <dbReference type="ARBA" id="ARBA00005753"/>
    </source>
</evidence>
<feature type="domain" description="Cyclic nucleotide-binding" evidence="6">
    <location>
        <begin position="377"/>
        <end position="492"/>
    </location>
</feature>
<dbReference type="Gene3D" id="2.60.120.10">
    <property type="entry name" value="Jelly Rolls"/>
    <property type="match status" value="2"/>
</dbReference>
<proteinExistence type="inferred from homology"/>
<dbReference type="GO" id="GO:0005829">
    <property type="term" value="C:cytosol"/>
    <property type="evidence" value="ECO:0007669"/>
    <property type="project" value="TreeGrafter"/>
</dbReference>
<dbReference type="AlphaFoldDB" id="A0A430Q5A8"/>
<evidence type="ECO:0000256" key="5">
    <source>
        <dbReference type="SAM" id="MobiDB-lite"/>
    </source>
</evidence>
<reference evidence="7 8" key="1">
    <citation type="journal article" date="2019" name="PLoS Pathog.">
        <title>Genome sequence of the bovine parasite Schistosoma bovis Tanzania.</title>
        <authorList>
            <person name="Oey H."/>
            <person name="Zakrzewski M."/>
            <person name="Gobert G."/>
            <person name="Gravermann K."/>
            <person name="Stoye J."/>
            <person name="Jones M."/>
            <person name="Mcmanus D."/>
            <person name="Krause L."/>
        </authorList>
    </citation>
    <scope>NUCLEOTIDE SEQUENCE [LARGE SCALE GENOMIC DNA]</scope>
    <source>
        <strain evidence="7 8">TAN1997</strain>
    </source>
</reference>
<dbReference type="PROSITE" id="PS00889">
    <property type="entry name" value="CNMP_BINDING_2"/>
    <property type="match status" value="2"/>
</dbReference>
<gene>
    <name evidence="7" type="ORF">DC041_0000013</name>
</gene>
<dbReference type="PANTHER" id="PTHR11635:SF152">
    <property type="entry name" value="CAMP-DEPENDENT PROTEIN KINASE TYPE I REGULATORY SUBUNIT-RELATED"/>
    <property type="match status" value="1"/>
</dbReference>
<feature type="coiled-coil region" evidence="4">
    <location>
        <begin position="221"/>
        <end position="255"/>
    </location>
</feature>
<sequence length="655" mass="72099">MSNQSYDSSYDCSTNFHQYPTSLPNQSSLKESIFHESNEDNNGDTKSTISSGQQKHGLIKKLLNRTHSNNINHITSSNSSSEKLKILELRSHRRPQQATDALQKVMGNVHHANPSYGAGVGGGVPHSPDGNVTNKVTKNVTNTKSHNKQLVIHSHPANQQTSSSNDDHLSSCGKTNPQSINSSHTVTTTPSNNNNVINGVINNPSNPTTTNETIVQLQEMIAHLKAVVNAKDQRIQELERDKDKLRSVLHQQLTSSWDDSTVSSPVEGLKVIHEDLPSINETNVNNNINDDKRNDDESHSPSSSSSTPAGSPPVTDVTTPPPAAALLLRKRLGVSGESMKCAQELVYHDKDANHSNNSVAFITRDGPCKHANIMNCMFKNLDAVQLQEVVSCMHEQTVPANCYIIREGDDGGHLYVGEEGEFEVSKGGKRLYIMGAGRCFGELALLYNCKRTASVKAVTDARVWVLERACFQAIMMKTGLERIEERKAFLRSMNFVEFISLSLIAIILCYTYIKVRVTISSPQNGSTETKETEIRQLTKGEYFGEKALLGEGRRTANVYAVGPGGVEVLCLYRKDFLELIGDIQELKNKEYADEETRLLGHSSFSQESSTVSISTKDTGKLDLTSTKSQDELHTKFGLINQPLLPASLSLQPKIQ</sequence>
<dbReference type="InterPro" id="IPR014710">
    <property type="entry name" value="RmlC-like_jellyroll"/>
</dbReference>
<evidence type="ECO:0000313" key="8">
    <source>
        <dbReference type="Proteomes" id="UP000290809"/>
    </source>
</evidence>
<dbReference type="GO" id="GO:0030552">
    <property type="term" value="F:cAMP binding"/>
    <property type="evidence" value="ECO:0007669"/>
    <property type="project" value="UniProtKB-KW"/>
</dbReference>
<feature type="domain" description="Cyclic nucleotide-binding" evidence="6">
    <location>
        <begin position="510"/>
        <end position="597"/>
    </location>
</feature>
<dbReference type="InterPro" id="IPR050503">
    <property type="entry name" value="cAMP-dep_PK_reg_su-like"/>
</dbReference>
<dbReference type="GO" id="GO:0016301">
    <property type="term" value="F:kinase activity"/>
    <property type="evidence" value="ECO:0007669"/>
    <property type="project" value="UniProtKB-KW"/>
</dbReference>
<dbReference type="InterPro" id="IPR000595">
    <property type="entry name" value="cNMP-bd_dom"/>
</dbReference>
<keyword evidence="8" id="KW-1185">Reference proteome</keyword>
<evidence type="ECO:0000256" key="2">
    <source>
        <dbReference type="ARBA" id="ARBA00022566"/>
    </source>
</evidence>
<organism evidence="7 8">
    <name type="scientific">Schistosoma bovis</name>
    <name type="common">Blood fluke</name>
    <dbReference type="NCBI Taxonomy" id="6184"/>
    <lineage>
        <taxon>Eukaryota</taxon>
        <taxon>Metazoa</taxon>
        <taxon>Spiralia</taxon>
        <taxon>Lophotrochozoa</taxon>
        <taxon>Platyhelminthes</taxon>
        <taxon>Trematoda</taxon>
        <taxon>Digenea</taxon>
        <taxon>Strigeidida</taxon>
        <taxon>Schistosomatoidea</taxon>
        <taxon>Schistosomatidae</taxon>
        <taxon>Schistosoma</taxon>
    </lineage>
</organism>
<dbReference type="InterPro" id="IPR018488">
    <property type="entry name" value="cNMP-bd_CS"/>
</dbReference>